<sequence length="584" mass="70214">MLNAKTTDFRGSKTLNDNTLARDTRIVNNRTVIDKDMGKMELYKNDQSRLPKQFEKELLHLKNINDRLSKELKKCQFIMGVEPPHLEDIYLGNKEKTEEFEELLNIINSSYYMSPLLLAYDDHFYTVERELKSSHLEIAKLHENMRILEMENSKLSDNLELKIREYSKLVAKTIQNSDILTDFQVEKKEMDERLYLLTEENQMLLEQVTLLKQHYDTFNNDYSQKVEDAERKIASYDQLNSQYKKAYTELVEVQKSNQFLDNKIRERERTLGMIEEKRKAEVKELNKLRTEHTLMQQEVAYYKDQVDKQSYKISQDQTSIDKEIRLRKDRESNAQDLVNRLEDELERAKTECKRLHRQVKDKNSELNELVKLNDDYQSQLQEFRNKDFDSSELSREYKEKLEKLKFEQEKMKIKEDNYIRQIQKLEEDHKSENARKEDKYESMIKAKEARLNKKYDDLDDRYTQALSEIDHLKSMIEQKEALVRQIESEVNGFNRKESKIREQYEVQLKELKSSYKNLEHDVARMEAEKEKHEITIDKITKSSRDNERRLESQVDELRRDLENTKDDLENLREERRRLMARVGS</sequence>
<accession>A0AAD1U6P2</accession>
<dbReference type="GO" id="GO:0060271">
    <property type="term" value="P:cilium assembly"/>
    <property type="evidence" value="ECO:0007669"/>
    <property type="project" value="TreeGrafter"/>
</dbReference>
<keyword evidence="1" id="KW-0175">Coiled coil</keyword>
<dbReference type="EMBL" id="CAMPGE010004160">
    <property type="protein sequence ID" value="CAI2363006.1"/>
    <property type="molecule type" value="Genomic_DNA"/>
</dbReference>
<evidence type="ECO:0000256" key="1">
    <source>
        <dbReference type="SAM" id="Coils"/>
    </source>
</evidence>
<evidence type="ECO:0000313" key="2">
    <source>
        <dbReference type="EMBL" id="CAI2363006.1"/>
    </source>
</evidence>
<protein>
    <submittedName>
        <fullName evidence="2">Uncharacterized protein</fullName>
    </submittedName>
</protein>
<dbReference type="Gene3D" id="1.10.287.1490">
    <property type="match status" value="1"/>
</dbReference>
<comment type="caution">
    <text evidence="2">The sequence shown here is derived from an EMBL/GenBank/DDBJ whole genome shotgun (WGS) entry which is preliminary data.</text>
</comment>
<evidence type="ECO:0000313" key="3">
    <source>
        <dbReference type="Proteomes" id="UP001295684"/>
    </source>
</evidence>
<organism evidence="2 3">
    <name type="scientific">Euplotes crassus</name>
    <dbReference type="NCBI Taxonomy" id="5936"/>
    <lineage>
        <taxon>Eukaryota</taxon>
        <taxon>Sar</taxon>
        <taxon>Alveolata</taxon>
        <taxon>Ciliophora</taxon>
        <taxon>Intramacronucleata</taxon>
        <taxon>Spirotrichea</taxon>
        <taxon>Hypotrichia</taxon>
        <taxon>Euplotida</taxon>
        <taxon>Euplotidae</taxon>
        <taxon>Moneuplotes</taxon>
    </lineage>
</organism>
<dbReference type="AlphaFoldDB" id="A0AAD1U6P2"/>
<dbReference type="PANTHER" id="PTHR35970">
    <property type="entry name" value="SODIUM CHANNEL AND CLATHRIN LINKER 1"/>
    <property type="match status" value="1"/>
</dbReference>
<dbReference type="GO" id="GO:0005814">
    <property type="term" value="C:centriole"/>
    <property type="evidence" value="ECO:0007669"/>
    <property type="project" value="TreeGrafter"/>
</dbReference>
<feature type="coiled-coil region" evidence="1">
    <location>
        <begin position="219"/>
        <end position="291"/>
    </location>
</feature>
<dbReference type="PANTHER" id="PTHR35970:SF1">
    <property type="entry name" value="SODIUM CHANNEL AND CLATHRIN LINKER 1"/>
    <property type="match status" value="1"/>
</dbReference>
<reference evidence="2" key="1">
    <citation type="submission" date="2023-07" db="EMBL/GenBank/DDBJ databases">
        <authorList>
            <consortium name="AG Swart"/>
            <person name="Singh M."/>
            <person name="Singh A."/>
            <person name="Seah K."/>
            <person name="Emmerich C."/>
        </authorList>
    </citation>
    <scope>NUCLEOTIDE SEQUENCE</scope>
    <source>
        <strain evidence="2">DP1</strain>
    </source>
</reference>
<feature type="coiled-coil region" evidence="1">
    <location>
        <begin position="331"/>
        <end position="581"/>
    </location>
</feature>
<dbReference type="Proteomes" id="UP001295684">
    <property type="component" value="Unassembled WGS sequence"/>
</dbReference>
<proteinExistence type="predicted"/>
<gene>
    <name evidence="2" type="ORF">ECRASSUSDP1_LOCUS4336</name>
</gene>
<dbReference type="InterPro" id="IPR038911">
    <property type="entry name" value="SCLT1"/>
</dbReference>
<feature type="coiled-coil region" evidence="1">
    <location>
        <begin position="138"/>
        <end position="165"/>
    </location>
</feature>
<name>A0AAD1U6P2_EUPCR</name>
<keyword evidence="3" id="KW-1185">Reference proteome</keyword>